<accession>A0A8S5NJB2</accession>
<proteinExistence type="predicted"/>
<feature type="compositionally biased region" description="Basic and acidic residues" evidence="1">
    <location>
        <begin position="497"/>
        <end position="509"/>
    </location>
</feature>
<sequence>MIQWNPETLENENSVAQILMLADKEWNARKQLYERIRRKTDNSELVSINDEKIKVAFENYINSMVTGYFAGKAPVYDVEKISAPTKLNIIKKLLNKVFNTDANKDEELKVLIDYISKYNDDSTEFFDLAFEYFGMRGCYEVLYENEDNEIVYTKQSALNTIGIFDYSTPVKQIGQLRKWTEKNKTGADITIVELTTINGKRYYSPTPNDYAKLQEDTQKFETSKWNMLPCIAIENEMGLSSFELVVSLICAYERVIQNSRNTFQYNNDAKLKITGFTPQNDLMTTKLNKDGEPELDENGQPKQVINKAREEEDKALLKMQVFYTPDNSGDIAWVEKSVQDTALENHKKTLIDLIAMISGVPNITDLGFTNADNASALDRKFFALEQMITDADKHFKQAILRRWETIIDRINKRKHKSYDFRSIKIDLQRNLPTDKDTETARALKLRGLLSDASVIDMLPDDLDSNSELEKIDKQNEENIQKNLQQMQMMGQTGVEQNKNENKQDNKITDLTEQQKVQKLMADNKKKQTKVVNKQINKE</sequence>
<name>A0A8S5NJB2_9CAUD</name>
<dbReference type="EMBL" id="BK015182">
    <property type="protein sequence ID" value="DAD94822.1"/>
    <property type="molecule type" value="Genomic_DNA"/>
</dbReference>
<organism evidence="2">
    <name type="scientific">Siphoviridae sp. ctiJI15</name>
    <dbReference type="NCBI Taxonomy" id="2826431"/>
    <lineage>
        <taxon>Viruses</taxon>
        <taxon>Duplodnaviria</taxon>
        <taxon>Heunggongvirae</taxon>
        <taxon>Uroviricota</taxon>
        <taxon>Caudoviricetes</taxon>
    </lineage>
</organism>
<protein>
    <submittedName>
        <fullName evidence="2">PORTAL PROTEIN</fullName>
    </submittedName>
</protein>
<reference evidence="2" key="1">
    <citation type="journal article" date="2021" name="Proc. Natl. Acad. Sci. U.S.A.">
        <title>A Catalog of Tens of Thousands of Viruses from Human Metagenomes Reveals Hidden Associations with Chronic Diseases.</title>
        <authorList>
            <person name="Tisza M.J."/>
            <person name="Buck C.B."/>
        </authorList>
    </citation>
    <scope>NUCLEOTIDE SEQUENCE</scope>
    <source>
        <strain evidence="2">CtiJI15</strain>
    </source>
</reference>
<dbReference type="Pfam" id="PF05133">
    <property type="entry name" value="SPP1_portal"/>
    <property type="match status" value="1"/>
</dbReference>
<evidence type="ECO:0000256" key="1">
    <source>
        <dbReference type="SAM" id="MobiDB-lite"/>
    </source>
</evidence>
<evidence type="ECO:0000313" key="2">
    <source>
        <dbReference type="EMBL" id="DAD94822.1"/>
    </source>
</evidence>
<feature type="region of interest" description="Disordered" evidence="1">
    <location>
        <begin position="518"/>
        <end position="538"/>
    </location>
</feature>
<feature type="region of interest" description="Disordered" evidence="1">
    <location>
        <begin position="493"/>
        <end position="512"/>
    </location>
</feature>
<feature type="compositionally biased region" description="Low complexity" evidence="1">
    <location>
        <begin position="529"/>
        <end position="538"/>
    </location>
</feature>
<dbReference type="InterPro" id="IPR021145">
    <property type="entry name" value="Portal_protein_SPP1_Gp6-like"/>
</dbReference>